<accession>A0A1Y2AUI1</accession>
<evidence type="ECO:0000313" key="4">
    <source>
        <dbReference type="Proteomes" id="UP000193986"/>
    </source>
</evidence>
<dbReference type="EMBL" id="MCFC01000052">
    <property type="protein sequence ID" value="ORY25940.1"/>
    <property type="molecule type" value="Genomic_DNA"/>
</dbReference>
<dbReference type="Proteomes" id="UP000193986">
    <property type="component" value="Unassembled WGS sequence"/>
</dbReference>
<sequence length="274" mass="30113">MPAPILESPLLNLTVISTLLSRPCLNSQERARLLDVKLHLLINNDITPTTTSTNSNTTTNSNSGTTTNSNSNSNNTNSNDSTNSNPNHNTNVTTTTNIIDKINTNDIPARTYLNAHPHSIHPEPTTRPDQPSVNALSRSIKHLEHQIEIMQVRLELARALLLIGSIVDAQVHLLDIISVSGKVLRRRKRRNVIKSPSGEKKRGDGHDRGGEEGEEGVGEEEKELDDEISSHKVIGLRKEALKEMVAVEEVLGKHALAQRWIGLLKDLEDDNGLG</sequence>
<keyword evidence="4" id="KW-1185">Reference proteome</keyword>
<feature type="region of interest" description="Disordered" evidence="2">
    <location>
        <begin position="190"/>
        <end position="227"/>
    </location>
</feature>
<evidence type="ECO:0000256" key="1">
    <source>
        <dbReference type="SAM" id="Coils"/>
    </source>
</evidence>
<organism evidence="3 4">
    <name type="scientific">Naematelia encephala</name>
    <dbReference type="NCBI Taxonomy" id="71784"/>
    <lineage>
        <taxon>Eukaryota</taxon>
        <taxon>Fungi</taxon>
        <taxon>Dikarya</taxon>
        <taxon>Basidiomycota</taxon>
        <taxon>Agaricomycotina</taxon>
        <taxon>Tremellomycetes</taxon>
        <taxon>Tremellales</taxon>
        <taxon>Naemateliaceae</taxon>
        <taxon>Naematelia</taxon>
    </lineage>
</organism>
<feature type="coiled-coil region" evidence="1">
    <location>
        <begin position="133"/>
        <end position="160"/>
    </location>
</feature>
<name>A0A1Y2AUI1_9TREE</name>
<gene>
    <name evidence="3" type="ORF">BCR39DRAFT_542662</name>
</gene>
<dbReference type="AlphaFoldDB" id="A0A1Y2AUI1"/>
<keyword evidence="1" id="KW-0175">Coiled coil</keyword>
<feature type="compositionally biased region" description="Acidic residues" evidence="2">
    <location>
        <begin position="212"/>
        <end position="227"/>
    </location>
</feature>
<dbReference type="InParanoid" id="A0A1Y2AUI1"/>
<feature type="compositionally biased region" description="Basic and acidic residues" evidence="2">
    <location>
        <begin position="197"/>
        <end position="211"/>
    </location>
</feature>
<feature type="region of interest" description="Disordered" evidence="2">
    <location>
        <begin position="46"/>
        <end position="96"/>
    </location>
</feature>
<reference evidence="3 4" key="1">
    <citation type="submission" date="2016-07" db="EMBL/GenBank/DDBJ databases">
        <title>Pervasive Adenine N6-methylation of Active Genes in Fungi.</title>
        <authorList>
            <consortium name="DOE Joint Genome Institute"/>
            <person name="Mondo S.J."/>
            <person name="Dannebaum R.O."/>
            <person name="Kuo R.C."/>
            <person name="Labutti K."/>
            <person name="Haridas S."/>
            <person name="Kuo A."/>
            <person name="Salamov A."/>
            <person name="Ahrendt S.R."/>
            <person name="Lipzen A."/>
            <person name="Sullivan W."/>
            <person name="Andreopoulos W.B."/>
            <person name="Clum A."/>
            <person name="Lindquist E."/>
            <person name="Daum C."/>
            <person name="Ramamoorthy G.K."/>
            <person name="Gryganskyi A."/>
            <person name="Culley D."/>
            <person name="Magnuson J.K."/>
            <person name="James T.Y."/>
            <person name="O'Malley M.A."/>
            <person name="Stajich J.E."/>
            <person name="Spatafora J.W."/>
            <person name="Visel A."/>
            <person name="Grigoriev I.V."/>
        </authorList>
    </citation>
    <scope>NUCLEOTIDE SEQUENCE [LARGE SCALE GENOMIC DNA]</scope>
    <source>
        <strain evidence="3 4">68-887.2</strain>
    </source>
</reference>
<comment type="caution">
    <text evidence="3">The sequence shown here is derived from an EMBL/GenBank/DDBJ whole genome shotgun (WGS) entry which is preliminary data.</text>
</comment>
<proteinExistence type="predicted"/>
<protein>
    <submittedName>
        <fullName evidence="3">Uncharacterized protein</fullName>
    </submittedName>
</protein>
<evidence type="ECO:0000313" key="3">
    <source>
        <dbReference type="EMBL" id="ORY25940.1"/>
    </source>
</evidence>
<evidence type="ECO:0000256" key="2">
    <source>
        <dbReference type="SAM" id="MobiDB-lite"/>
    </source>
</evidence>